<dbReference type="OrthoDB" id="6637496at2"/>
<feature type="domain" description="Stress-response A/B barrel" evidence="1">
    <location>
        <begin position="3"/>
        <end position="95"/>
    </location>
</feature>
<evidence type="ECO:0000313" key="2">
    <source>
        <dbReference type="EMBL" id="RNL80635.1"/>
    </source>
</evidence>
<sequence>MGIRHVALFRWADGVTSDQVADVEGALARLPSVIPELRAYTFGRDLGISTGTYDFAVVADVADEQGFVAYRDHPEHQAAREIITALAADRASLQFTVPEPG</sequence>
<reference evidence="2 3" key="1">
    <citation type="submission" date="2018-11" db="EMBL/GenBank/DDBJ databases">
        <title>The genome draft of YIM 96095.</title>
        <authorList>
            <person name="Tang S.-K."/>
            <person name="Chunyu W.-X."/>
            <person name="Feng Y.-Z."/>
        </authorList>
    </citation>
    <scope>NUCLEOTIDE SEQUENCE [LARGE SCALE GENOMIC DNA]</scope>
    <source>
        <strain evidence="2 3">YIM 96095</strain>
    </source>
</reference>
<organism evidence="2 3">
    <name type="scientific">Halostreptopolyspora alba</name>
    <dbReference type="NCBI Taxonomy" id="2487137"/>
    <lineage>
        <taxon>Bacteria</taxon>
        <taxon>Bacillati</taxon>
        <taxon>Actinomycetota</taxon>
        <taxon>Actinomycetes</taxon>
        <taxon>Streptosporangiales</taxon>
        <taxon>Nocardiopsidaceae</taxon>
        <taxon>Halostreptopolyspora</taxon>
    </lineage>
</organism>
<accession>A0A3N0DYE9</accession>
<comment type="caution">
    <text evidence="2">The sequence shown here is derived from an EMBL/GenBank/DDBJ whole genome shotgun (WGS) entry which is preliminary data.</text>
</comment>
<dbReference type="PROSITE" id="PS51502">
    <property type="entry name" value="S_R_A_B_BARREL"/>
    <property type="match status" value="1"/>
</dbReference>
<evidence type="ECO:0000259" key="1">
    <source>
        <dbReference type="PROSITE" id="PS51502"/>
    </source>
</evidence>
<dbReference type="InterPro" id="IPR013097">
    <property type="entry name" value="Dabb"/>
</dbReference>
<dbReference type="RefSeq" id="WP_123203472.1">
    <property type="nucleotide sequence ID" value="NZ_RJMB01000036.1"/>
</dbReference>
<dbReference type="Proteomes" id="UP000269198">
    <property type="component" value="Unassembled WGS sequence"/>
</dbReference>
<protein>
    <submittedName>
        <fullName evidence="2">Dabb family protein</fullName>
    </submittedName>
</protein>
<name>A0A3N0DYE9_9ACTN</name>
<dbReference type="EMBL" id="RJMB01000036">
    <property type="protein sequence ID" value="RNL80635.1"/>
    <property type="molecule type" value="Genomic_DNA"/>
</dbReference>
<dbReference type="PANTHER" id="PTHR37832">
    <property type="entry name" value="BLL2683 PROTEIN"/>
    <property type="match status" value="1"/>
</dbReference>
<proteinExistence type="predicted"/>
<dbReference type="SMART" id="SM00886">
    <property type="entry name" value="Dabb"/>
    <property type="match status" value="1"/>
</dbReference>
<dbReference type="SUPFAM" id="SSF54909">
    <property type="entry name" value="Dimeric alpha+beta barrel"/>
    <property type="match status" value="1"/>
</dbReference>
<keyword evidence="3" id="KW-1185">Reference proteome</keyword>
<dbReference type="PANTHER" id="PTHR37832:SF1">
    <property type="entry name" value="STRESS-RESPONSE A_B BARREL DOMAIN-CONTAINING PROTEIN"/>
    <property type="match status" value="1"/>
</dbReference>
<dbReference type="Pfam" id="PF07876">
    <property type="entry name" value="Dabb"/>
    <property type="match status" value="1"/>
</dbReference>
<dbReference type="InterPro" id="IPR011008">
    <property type="entry name" value="Dimeric_a/b-barrel"/>
</dbReference>
<gene>
    <name evidence="2" type="ORF">EFW17_22675</name>
</gene>
<dbReference type="AlphaFoldDB" id="A0A3N0DYE9"/>
<evidence type="ECO:0000313" key="3">
    <source>
        <dbReference type="Proteomes" id="UP000269198"/>
    </source>
</evidence>
<dbReference type="Gene3D" id="3.30.70.100">
    <property type="match status" value="1"/>
</dbReference>